<proteinExistence type="predicted"/>
<geneLocation type="plasmid" evidence="2 3">
    <name>pAACI02</name>
</geneLocation>
<evidence type="ECO:0000313" key="2">
    <source>
        <dbReference type="EMBL" id="ACV60095.1"/>
    </source>
</evidence>
<accession>C8WYK1</accession>
<name>C8WYK1_ALIAD</name>
<feature type="signal peptide" evidence="1">
    <location>
        <begin position="1"/>
        <end position="28"/>
    </location>
</feature>
<protein>
    <recommendedName>
        <fullName evidence="4">Copper amine oxidase domain protein</fullName>
    </recommendedName>
</protein>
<sequence>MKMKKWTKATLGALAALAVCAAPMSTYADSGGAVQVTFEGPMKNIASIDIVAGDELATLVPAQITLNGKVLANTYAVTNVQVSGTEAADNYEVVGYTPGEVMIPLNAVSAALNGQAGIQSYAVHENDLVGFGVGPNTTWTFNTLLYRQPLPMYEGGGYATTAGKSATFGASIAVNLNLLDEVTMFPIRDPSTGQTDQFVNVDHLLTLFKAMGFGATYDTTTNTLALTGPTPRPTYTKVTPQLYKQAVAQAQQAQTHHTTGMFGMLANNAQWYPDPKNVFFNRHFDVQHLKPGQVLQKWPWVVFLKGTAYGGNDAVVEVVSRGDNGQGFKGYYVIDEEVDAKTGYVTSIDPGFYLAAKSQFQGASPPDAKLPYIANGVMKGVMGNWCYGYSLDIVPNLSWHKGINPVNP</sequence>
<dbReference type="KEGG" id="aac:Aaci_3099"/>
<evidence type="ECO:0000313" key="3">
    <source>
        <dbReference type="Proteomes" id="UP000001917"/>
    </source>
</evidence>
<dbReference type="AlphaFoldDB" id="C8WYK1"/>
<reference evidence="2 3" key="2">
    <citation type="journal article" date="2010" name="Stand. Genomic Sci.">
        <title>Complete genome sequence of Alicyclobacillus acidocaldarius type strain (104-IA).</title>
        <authorList>
            <person name="Mavromatis K."/>
            <person name="Sikorski J."/>
            <person name="Lapidus A."/>
            <person name="Glavina Del Rio T."/>
            <person name="Copeland A."/>
            <person name="Tice H."/>
            <person name="Cheng J.F."/>
            <person name="Lucas S."/>
            <person name="Chen F."/>
            <person name="Nolan M."/>
            <person name="Bruce D."/>
            <person name="Goodwin L."/>
            <person name="Pitluck S."/>
            <person name="Ivanova N."/>
            <person name="Ovchinnikova G."/>
            <person name="Pati A."/>
            <person name="Chen A."/>
            <person name="Palaniappan K."/>
            <person name="Land M."/>
            <person name="Hauser L."/>
            <person name="Chang Y.J."/>
            <person name="Jeffries C.D."/>
            <person name="Chain P."/>
            <person name="Meincke L."/>
            <person name="Sims D."/>
            <person name="Chertkov O."/>
            <person name="Han C."/>
            <person name="Brettin T."/>
            <person name="Detter J.C."/>
            <person name="Wahrenburg C."/>
            <person name="Rohde M."/>
            <person name="Pukall R."/>
            <person name="Goker M."/>
            <person name="Bristow J."/>
            <person name="Eisen J.A."/>
            <person name="Markowitz V."/>
            <person name="Hugenholtz P."/>
            <person name="Klenk H.P."/>
            <person name="Kyrpides N.C."/>
        </authorList>
    </citation>
    <scope>NUCLEOTIDE SEQUENCE [LARGE SCALE GENOMIC DNA]</scope>
    <source>
        <strain evidence="3">ATCC 27009 / DSM 446 / BCRC 14685 / JCM 5260 / KCTC 1825 / NBRC 15652 / NCIMB 11725 / NRRL B-14509 / 104-IA</strain>
        <plasmid evidence="2 3">pAACI02</plasmid>
    </source>
</reference>
<keyword evidence="2" id="KW-0614">Plasmid</keyword>
<dbReference type="EMBL" id="CP001729">
    <property type="protein sequence ID" value="ACV60095.1"/>
    <property type="molecule type" value="Genomic_DNA"/>
</dbReference>
<keyword evidence="3" id="KW-1185">Reference proteome</keyword>
<dbReference type="HOGENOM" id="CLU_675502_0_0_9"/>
<evidence type="ECO:0000256" key="1">
    <source>
        <dbReference type="SAM" id="SignalP"/>
    </source>
</evidence>
<feature type="chain" id="PRO_5002993752" description="Copper amine oxidase domain protein" evidence="1">
    <location>
        <begin position="29"/>
        <end position="408"/>
    </location>
</feature>
<organism evidence="2 3">
    <name type="scientific">Alicyclobacillus acidocaldarius subsp. acidocaldarius (strain ATCC 27009 / DSM 446 / BCRC 14685 / JCM 5260 / KCTC 1825 / NBRC 15652 / NCIMB 11725 / NRRL B-14509 / 104-IA)</name>
    <name type="common">Bacillus acidocaldarius</name>
    <dbReference type="NCBI Taxonomy" id="521098"/>
    <lineage>
        <taxon>Bacteria</taxon>
        <taxon>Bacillati</taxon>
        <taxon>Bacillota</taxon>
        <taxon>Bacilli</taxon>
        <taxon>Bacillales</taxon>
        <taxon>Alicyclobacillaceae</taxon>
        <taxon>Alicyclobacillus</taxon>
    </lineage>
</organism>
<keyword evidence="1" id="KW-0732">Signal</keyword>
<dbReference type="Proteomes" id="UP000001917">
    <property type="component" value="Plasmid pAACI02"/>
</dbReference>
<dbReference type="RefSeq" id="WP_012812208.1">
    <property type="nucleotide sequence ID" value="NC_013207.1"/>
</dbReference>
<reference evidence="3" key="1">
    <citation type="submission" date="2009-09" db="EMBL/GenBank/DDBJ databases">
        <title>The complete plasmid2 of Alicyclobacillus acidocaldarius subsp. acidocaldarius DSM 446.</title>
        <authorList>
            <consortium name="US DOE Joint Genome Institute (JGI-PGF)"/>
            <person name="Lucas S."/>
            <person name="Copeland A."/>
            <person name="Lapidus A."/>
            <person name="Glavina del Rio T."/>
            <person name="Dalin E."/>
            <person name="Tice H."/>
            <person name="Bruce D."/>
            <person name="Goodwin L."/>
            <person name="Pitluck S."/>
            <person name="Kyrpides N."/>
            <person name="Mavromatis K."/>
            <person name="Ivanova N."/>
            <person name="Ovchinnikova G."/>
            <person name="Chertkov O."/>
            <person name="Sims D."/>
            <person name="Brettin T."/>
            <person name="Detter J.C."/>
            <person name="Han C."/>
            <person name="Larimer F."/>
            <person name="Land M."/>
            <person name="Hauser L."/>
            <person name="Markowitz V."/>
            <person name="Cheng J.-F."/>
            <person name="Hugenholtz P."/>
            <person name="Woyke T."/>
            <person name="Wu D."/>
            <person name="Pukall R."/>
            <person name="Klenk H.-P."/>
            <person name="Eisen J.A."/>
        </authorList>
    </citation>
    <scope>NUCLEOTIDE SEQUENCE [LARGE SCALE GENOMIC DNA]</scope>
    <source>
        <strain evidence="3">ATCC 27009 / DSM 446 / BCRC 14685 / JCM 5260 / KCTC 1825 / NBRC 15652 / NCIMB 11725 / NRRL B-14509 / 104-IA</strain>
        <plasmid evidence="3">pAACI02</plasmid>
    </source>
</reference>
<gene>
    <name evidence="2" type="ordered locus">Aaci_3099</name>
</gene>
<evidence type="ECO:0008006" key="4">
    <source>
        <dbReference type="Google" id="ProtNLM"/>
    </source>
</evidence>